<dbReference type="Gramene" id="OMO84181">
    <property type="protein sequence ID" value="OMO84181"/>
    <property type="gene ID" value="CCACVL1_10964"/>
</dbReference>
<organism evidence="1 2">
    <name type="scientific">Corchorus capsularis</name>
    <name type="common">Jute</name>
    <dbReference type="NCBI Taxonomy" id="210143"/>
    <lineage>
        <taxon>Eukaryota</taxon>
        <taxon>Viridiplantae</taxon>
        <taxon>Streptophyta</taxon>
        <taxon>Embryophyta</taxon>
        <taxon>Tracheophyta</taxon>
        <taxon>Spermatophyta</taxon>
        <taxon>Magnoliopsida</taxon>
        <taxon>eudicotyledons</taxon>
        <taxon>Gunneridae</taxon>
        <taxon>Pentapetalae</taxon>
        <taxon>rosids</taxon>
        <taxon>malvids</taxon>
        <taxon>Malvales</taxon>
        <taxon>Malvaceae</taxon>
        <taxon>Grewioideae</taxon>
        <taxon>Apeibeae</taxon>
        <taxon>Corchorus</taxon>
    </lineage>
</organism>
<evidence type="ECO:0000313" key="2">
    <source>
        <dbReference type="Proteomes" id="UP000188268"/>
    </source>
</evidence>
<reference evidence="1 2" key="1">
    <citation type="submission" date="2013-09" db="EMBL/GenBank/DDBJ databases">
        <title>Corchorus capsularis genome sequencing.</title>
        <authorList>
            <person name="Alam M."/>
            <person name="Haque M.S."/>
            <person name="Islam M.S."/>
            <person name="Emdad E.M."/>
            <person name="Islam M.M."/>
            <person name="Ahmed B."/>
            <person name="Halim A."/>
            <person name="Hossen Q.M.M."/>
            <person name="Hossain M.Z."/>
            <person name="Ahmed R."/>
            <person name="Khan M.M."/>
            <person name="Islam R."/>
            <person name="Rashid M.M."/>
            <person name="Khan S.A."/>
            <person name="Rahman M.S."/>
            <person name="Alam M."/>
        </authorList>
    </citation>
    <scope>NUCLEOTIDE SEQUENCE [LARGE SCALE GENOMIC DNA]</scope>
    <source>
        <strain evidence="2">cv. CVL-1</strain>
        <tissue evidence="1">Whole seedling</tissue>
    </source>
</reference>
<accession>A0A1R3INP8</accession>
<sequence>MEVIPEFKKFDKVFPVAWKQIMGESEPKSHQY</sequence>
<dbReference type="AlphaFoldDB" id="A0A1R3INP8"/>
<gene>
    <name evidence="1" type="ORF">CCACVL1_10964</name>
</gene>
<dbReference type="Proteomes" id="UP000188268">
    <property type="component" value="Unassembled WGS sequence"/>
</dbReference>
<proteinExistence type="predicted"/>
<dbReference type="EMBL" id="AWWV01009758">
    <property type="protein sequence ID" value="OMO84181.1"/>
    <property type="molecule type" value="Genomic_DNA"/>
</dbReference>
<evidence type="ECO:0000313" key="1">
    <source>
        <dbReference type="EMBL" id="OMO84181.1"/>
    </source>
</evidence>
<name>A0A1R3INP8_COCAP</name>
<keyword evidence="2" id="KW-1185">Reference proteome</keyword>
<comment type="caution">
    <text evidence="1">The sequence shown here is derived from an EMBL/GenBank/DDBJ whole genome shotgun (WGS) entry which is preliminary data.</text>
</comment>
<protein>
    <submittedName>
        <fullName evidence="1">Uncharacterized protein</fullName>
    </submittedName>
</protein>